<keyword evidence="3" id="KW-1185">Reference proteome</keyword>
<comment type="caution">
    <text evidence="2">The sequence shown here is derived from an EMBL/GenBank/DDBJ whole genome shotgun (WGS) entry which is preliminary data.</text>
</comment>
<dbReference type="EMBL" id="MRZV01000180">
    <property type="protein sequence ID" value="PIK56306.1"/>
    <property type="molecule type" value="Genomic_DNA"/>
</dbReference>
<keyword evidence="1" id="KW-0812">Transmembrane</keyword>
<sequence length="151" mass="17265">MCSEGAESILDCDRSKREGNVQVLPYMNFTFTSWKHDNDLGVICKEKQSLPTRMLVVDVALSLLLIAFILLFAYLAYYCAKRGRRLRRPLHPNPDPPSSNDGYFTTIDAPKQEYSRCVVVDGKVSEEAEDIKMKDMTIVEDKVVHSYFTFT</sequence>
<evidence type="ECO:0000256" key="1">
    <source>
        <dbReference type="SAM" id="Phobius"/>
    </source>
</evidence>
<name>A0A2G8L7T7_STIJA</name>
<gene>
    <name evidence="2" type="ORF">BSL78_06788</name>
</gene>
<keyword evidence="1" id="KW-0472">Membrane</keyword>
<reference evidence="2 3" key="1">
    <citation type="journal article" date="2017" name="PLoS Biol.">
        <title>The sea cucumber genome provides insights into morphological evolution and visceral regeneration.</title>
        <authorList>
            <person name="Zhang X."/>
            <person name="Sun L."/>
            <person name="Yuan J."/>
            <person name="Sun Y."/>
            <person name="Gao Y."/>
            <person name="Zhang L."/>
            <person name="Li S."/>
            <person name="Dai H."/>
            <person name="Hamel J.F."/>
            <person name="Liu C."/>
            <person name="Yu Y."/>
            <person name="Liu S."/>
            <person name="Lin W."/>
            <person name="Guo K."/>
            <person name="Jin S."/>
            <person name="Xu P."/>
            <person name="Storey K.B."/>
            <person name="Huan P."/>
            <person name="Zhang T."/>
            <person name="Zhou Y."/>
            <person name="Zhang J."/>
            <person name="Lin C."/>
            <person name="Li X."/>
            <person name="Xing L."/>
            <person name="Huo D."/>
            <person name="Sun M."/>
            <person name="Wang L."/>
            <person name="Mercier A."/>
            <person name="Li F."/>
            <person name="Yang H."/>
            <person name="Xiang J."/>
        </authorList>
    </citation>
    <scope>NUCLEOTIDE SEQUENCE [LARGE SCALE GENOMIC DNA]</scope>
    <source>
        <strain evidence="2">Shaxun</strain>
        <tissue evidence="2">Muscle</tissue>
    </source>
</reference>
<evidence type="ECO:0000313" key="2">
    <source>
        <dbReference type="EMBL" id="PIK56306.1"/>
    </source>
</evidence>
<keyword evidence="1" id="KW-1133">Transmembrane helix</keyword>
<proteinExistence type="predicted"/>
<feature type="transmembrane region" description="Helical" evidence="1">
    <location>
        <begin position="59"/>
        <end position="80"/>
    </location>
</feature>
<dbReference type="Proteomes" id="UP000230750">
    <property type="component" value="Unassembled WGS sequence"/>
</dbReference>
<protein>
    <submittedName>
        <fullName evidence="2">Uncharacterized protein</fullName>
    </submittedName>
</protein>
<evidence type="ECO:0000313" key="3">
    <source>
        <dbReference type="Proteomes" id="UP000230750"/>
    </source>
</evidence>
<organism evidence="2 3">
    <name type="scientific">Stichopus japonicus</name>
    <name type="common">Sea cucumber</name>
    <dbReference type="NCBI Taxonomy" id="307972"/>
    <lineage>
        <taxon>Eukaryota</taxon>
        <taxon>Metazoa</taxon>
        <taxon>Echinodermata</taxon>
        <taxon>Eleutherozoa</taxon>
        <taxon>Echinozoa</taxon>
        <taxon>Holothuroidea</taxon>
        <taxon>Aspidochirotacea</taxon>
        <taxon>Aspidochirotida</taxon>
        <taxon>Stichopodidae</taxon>
        <taxon>Apostichopus</taxon>
    </lineage>
</organism>
<dbReference type="AlphaFoldDB" id="A0A2G8L7T7"/>
<accession>A0A2G8L7T7</accession>